<dbReference type="AlphaFoldDB" id="A0A2N5Y3L5"/>
<dbReference type="PANTHER" id="PTHR40086">
    <property type="entry name" value="PHOSPHOTRANSFERASE YTMP-RELATED"/>
    <property type="match status" value="1"/>
</dbReference>
<dbReference type="InterPro" id="IPR052077">
    <property type="entry name" value="CcrZ_PhaseVar_Mediator"/>
</dbReference>
<proteinExistence type="predicted"/>
<accession>A0A2N5Y3L5</accession>
<reference evidence="3" key="1">
    <citation type="submission" date="2017-11" db="EMBL/GenBank/DDBJ databases">
        <title>The draft genome sequence of Chromatocurvus sp. F02.</title>
        <authorList>
            <person name="Du Z.-J."/>
            <person name="Chang Y.-Q."/>
        </authorList>
    </citation>
    <scope>NUCLEOTIDE SEQUENCE [LARGE SCALE GENOMIC DNA]</scope>
    <source>
        <strain evidence="3">F02</strain>
    </source>
</reference>
<dbReference type="SUPFAM" id="SSF56112">
    <property type="entry name" value="Protein kinase-like (PK-like)"/>
    <property type="match status" value="1"/>
</dbReference>
<feature type="domain" description="Aminoglycoside phosphotransferase" evidence="1">
    <location>
        <begin position="36"/>
        <end position="240"/>
    </location>
</feature>
<evidence type="ECO:0000313" key="3">
    <source>
        <dbReference type="Proteomes" id="UP000234845"/>
    </source>
</evidence>
<dbReference type="Proteomes" id="UP000234845">
    <property type="component" value="Unassembled WGS sequence"/>
</dbReference>
<dbReference type="InterPro" id="IPR002575">
    <property type="entry name" value="Aminoglycoside_PTrfase"/>
</dbReference>
<dbReference type="CDD" id="cd05151">
    <property type="entry name" value="ChoK-like"/>
    <property type="match status" value="1"/>
</dbReference>
<evidence type="ECO:0000259" key="1">
    <source>
        <dbReference type="Pfam" id="PF01636"/>
    </source>
</evidence>
<keyword evidence="3" id="KW-1185">Reference proteome</keyword>
<dbReference type="OrthoDB" id="179763at2"/>
<dbReference type="Gene3D" id="3.90.1200.10">
    <property type="match status" value="1"/>
</dbReference>
<comment type="caution">
    <text evidence="2">The sequence shown here is derived from an EMBL/GenBank/DDBJ whole genome shotgun (WGS) entry which is preliminary data.</text>
</comment>
<name>A0A2N5Y3L5_9GAMM</name>
<dbReference type="RefSeq" id="WP_101520567.1">
    <property type="nucleotide sequence ID" value="NZ_PKLZ01000003.1"/>
</dbReference>
<dbReference type="Pfam" id="PF01636">
    <property type="entry name" value="APH"/>
    <property type="match status" value="1"/>
</dbReference>
<sequence length="293" mass="32657">MAKTLPRPIRLRLEQSLGQWRQWELQPEPGAPPVLLEPLGQGLSNHSFLVAADQHKLVLRLDGASPLANGLSRQAEWRVLQHAHAAGIAPRPRYCNPELGVLVCDHLPSQSRETESLADLGGLLRTIHGLPAIHLRLDPGERCKRYEHALRAADNPGWARLAPLEPAMGRLLARAEALAGPAVLCHNDLLRANRLYSDGRLWAVDWEYAAMGSAWFDLAAVIAGDEWHPPAATTLLEHYLLRPPLASEIEALAVYDCVYRYLELLWYTLYPNTLSVHHREQKQATLASRLSAL</sequence>
<dbReference type="Gene3D" id="3.30.200.20">
    <property type="entry name" value="Phosphorylase Kinase, domain 1"/>
    <property type="match status" value="1"/>
</dbReference>
<organism evidence="2 3">
    <name type="scientific">Kineobactrum sediminis</name>
    <dbReference type="NCBI Taxonomy" id="1905677"/>
    <lineage>
        <taxon>Bacteria</taxon>
        <taxon>Pseudomonadati</taxon>
        <taxon>Pseudomonadota</taxon>
        <taxon>Gammaproteobacteria</taxon>
        <taxon>Cellvibrionales</taxon>
        <taxon>Halieaceae</taxon>
        <taxon>Kineobactrum</taxon>
    </lineage>
</organism>
<dbReference type="EMBL" id="PKLZ01000003">
    <property type="protein sequence ID" value="PLW82967.1"/>
    <property type="molecule type" value="Genomic_DNA"/>
</dbReference>
<dbReference type="PANTHER" id="PTHR40086:SF1">
    <property type="entry name" value="CELL CYCLE REGULATOR CCRZ"/>
    <property type="match status" value="1"/>
</dbReference>
<gene>
    <name evidence="2" type="ORF">CWI75_05905</name>
</gene>
<dbReference type="InterPro" id="IPR011009">
    <property type="entry name" value="Kinase-like_dom_sf"/>
</dbReference>
<protein>
    <recommendedName>
        <fullName evidence="1">Aminoglycoside phosphotransferase domain-containing protein</fullName>
    </recommendedName>
</protein>
<evidence type="ECO:0000313" key="2">
    <source>
        <dbReference type="EMBL" id="PLW82967.1"/>
    </source>
</evidence>